<dbReference type="EMBL" id="JASAOG010000077">
    <property type="protein sequence ID" value="KAK0054500.1"/>
    <property type="molecule type" value="Genomic_DNA"/>
</dbReference>
<name>A0AAD8F7T5_BIOPF</name>
<dbReference type="Proteomes" id="UP001233172">
    <property type="component" value="Unassembled WGS sequence"/>
</dbReference>
<comment type="caution">
    <text evidence="2">The sequence shown here is derived from an EMBL/GenBank/DDBJ whole genome shotgun (WGS) entry which is preliminary data.</text>
</comment>
<reference evidence="2" key="1">
    <citation type="journal article" date="2023" name="PLoS Negl. Trop. Dis.">
        <title>A genome sequence for Biomphalaria pfeifferi, the major vector snail for the human-infecting parasite Schistosoma mansoni.</title>
        <authorList>
            <person name="Bu L."/>
            <person name="Lu L."/>
            <person name="Laidemitt M.R."/>
            <person name="Zhang S.M."/>
            <person name="Mutuku M."/>
            <person name="Mkoji G."/>
            <person name="Steinauer M."/>
            <person name="Loker E.S."/>
        </authorList>
    </citation>
    <scope>NUCLEOTIDE SEQUENCE</scope>
    <source>
        <strain evidence="2">KasaAsao</strain>
    </source>
</reference>
<accession>A0AAD8F7T5</accession>
<protein>
    <submittedName>
        <fullName evidence="2">Uncharacterized protein</fullName>
    </submittedName>
</protein>
<dbReference type="AlphaFoldDB" id="A0AAD8F7T5"/>
<evidence type="ECO:0000313" key="2">
    <source>
        <dbReference type="EMBL" id="KAK0054500.1"/>
    </source>
</evidence>
<sequence length="65" mass="7511">MLPTPPPVSSLPLHPNSRHHQERSLDGHSEDVLRYLMDMTVWRSSRLGARFIELVTFDLRNSLSL</sequence>
<evidence type="ECO:0000313" key="3">
    <source>
        <dbReference type="Proteomes" id="UP001233172"/>
    </source>
</evidence>
<feature type="non-terminal residue" evidence="2">
    <location>
        <position position="65"/>
    </location>
</feature>
<organism evidence="2 3">
    <name type="scientific">Biomphalaria pfeifferi</name>
    <name type="common">Bloodfluke planorb</name>
    <name type="synonym">Freshwater snail</name>
    <dbReference type="NCBI Taxonomy" id="112525"/>
    <lineage>
        <taxon>Eukaryota</taxon>
        <taxon>Metazoa</taxon>
        <taxon>Spiralia</taxon>
        <taxon>Lophotrochozoa</taxon>
        <taxon>Mollusca</taxon>
        <taxon>Gastropoda</taxon>
        <taxon>Heterobranchia</taxon>
        <taxon>Euthyneura</taxon>
        <taxon>Panpulmonata</taxon>
        <taxon>Hygrophila</taxon>
        <taxon>Lymnaeoidea</taxon>
        <taxon>Planorbidae</taxon>
        <taxon>Biomphalaria</taxon>
    </lineage>
</organism>
<evidence type="ECO:0000256" key="1">
    <source>
        <dbReference type="SAM" id="MobiDB-lite"/>
    </source>
</evidence>
<feature type="region of interest" description="Disordered" evidence="1">
    <location>
        <begin position="1"/>
        <end position="27"/>
    </location>
</feature>
<keyword evidence="3" id="KW-1185">Reference proteome</keyword>
<proteinExistence type="predicted"/>
<gene>
    <name evidence="2" type="ORF">Bpfe_016076</name>
</gene>
<reference evidence="2" key="2">
    <citation type="submission" date="2023-04" db="EMBL/GenBank/DDBJ databases">
        <authorList>
            <person name="Bu L."/>
            <person name="Lu L."/>
            <person name="Laidemitt M.R."/>
            <person name="Zhang S.M."/>
            <person name="Mutuku M."/>
            <person name="Mkoji G."/>
            <person name="Steinauer M."/>
            <person name="Loker E.S."/>
        </authorList>
    </citation>
    <scope>NUCLEOTIDE SEQUENCE</scope>
    <source>
        <strain evidence="2">KasaAsao</strain>
        <tissue evidence="2">Whole Snail</tissue>
    </source>
</reference>